<dbReference type="InterPro" id="IPR026469">
    <property type="entry name" value="Peripla_PGF_1"/>
</dbReference>
<feature type="compositionally biased region" description="Low complexity" evidence="2">
    <location>
        <begin position="347"/>
        <end position="366"/>
    </location>
</feature>
<evidence type="ECO:0000259" key="4">
    <source>
        <dbReference type="PROSITE" id="PS50983"/>
    </source>
</evidence>
<organism evidence="5 6">
    <name type="scientific">Halomarina oriensis</name>
    <dbReference type="NCBI Taxonomy" id="671145"/>
    <lineage>
        <taxon>Archaea</taxon>
        <taxon>Methanobacteriati</taxon>
        <taxon>Methanobacteriota</taxon>
        <taxon>Stenosarchaea group</taxon>
        <taxon>Halobacteria</taxon>
        <taxon>Halobacteriales</taxon>
        <taxon>Natronomonadaceae</taxon>
        <taxon>Halomarina</taxon>
    </lineage>
</organism>
<evidence type="ECO:0000313" key="6">
    <source>
        <dbReference type="Proteomes" id="UP000451471"/>
    </source>
</evidence>
<reference evidence="5 6" key="1">
    <citation type="submission" date="2019-12" db="EMBL/GenBank/DDBJ databases">
        <title>Halocatena pleomorpha gen. nov. sp. nov., an extremely halophilic archaeon of family Halobacteriaceae isolated from saltpan soil.</title>
        <authorList>
            <person name="Pal Y."/>
            <person name="Verma A."/>
            <person name="Krishnamurthi S."/>
            <person name="Kumar P."/>
        </authorList>
    </citation>
    <scope>NUCLEOTIDE SEQUENCE [LARGE SCALE GENOMIC DNA]</scope>
    <source>
        <strain evidence="5 6">JCM 16495</strain>
    </source>
</reference>
<dbReference type="PANTHER" id="PTHR30535:SF34">
    <property type="entry name" value="MOLYBDATE-BINDING PROTEIN MOLA"/>
    <property type="match status" value="1"/>
</dbReference>
<dbReference type="PROSITE" id="PS50983">
    <property type="entry name" value="FE_B12_PBP"/>
    <property type="match status" value="1"/>
</dbReference>
<dbReference type="GO" id="GO:0005886">
    <property type="term" value="C:plasma membrane"/>
    <property type="evidence" value="ECO:0007669"/>
    <property type="project" value="UniProtKB-SubCell"/>
</dbReference>
<evidence type="ECO:0000256" key="1">
    <source>
        <dbReference type="ARBA" id="ARBA00022729"/>
    </source>
</evidence>
<dbReference type="GO" id="GO:0071281">
    <property type="term" value="P:cellular response to iron ion"/>
    <property type="evidence" value="ECO:0007669"/>
    <property type="project" value="TreeGrafter"/>
</dbReference>
<dbReference type="InterPro" id="IPR050902">
    <property type="entry name" value="ABC_Transporter_SBP"/>
</dbReference>
<dbReference type="Pfam" id="PF01497">
    <property type="entry name" value="Peripla_BP_2"/>
    <property type="match status" value="1"/>
</dbReference>
<keyword evidence="1" id="KW-0732">Signal</keyword>
<name>A0A6B0GL49_9EURY</name>
<dbReference type="PANTHER" id="PTHR30535">
    <property type="entry name" value="VITAMIN B12-BINDING PROTEIN"/>
    <property type="match status" value="1"/>
</dbReference>
<dbReference type="NCBIfam" id="TIGR04126">
    <property type="entry name" value="PGF_CTERM"/>
    <property type="match status" value="1"/>
</dbReference>
<evidence type="ECO:0000256" key="3">
    <source>
        <dbReference type="SAM" id="Phobius"/>
    </source>
</evidence>
<dbReference type="EMBL" id="WSZK01000008">
    <property type="protein sequence ID" value="MWG33523.1"/>
    <property type="molecule type" value="Genomic_DNA"/>
</dbReference>
<feature type="compositionally biased region" description="Low complexity" evidence="2">
    <location>
        <begin position="311"/>
        <end position="324"/>
    </location>
</feature>
<dbReference type="InterPro" id="IPR026371">
    <property type="entry name" value="PGF_CTERM"/>
</dbReference>
<protein>
    <submittedName>
        <fullName evidence="5">ABC transporter substrate-binding protein</fullName>
    </submittedName>
</protein>
<dbReference type="AlphaFoldDB" id="A0A6B0GL49"/>
<comment type="caution">
    <text evidence="5">The sequence shown here is derived from an EMBL/GenBank/DDBJ whole genome shotgun (WGS) entry which is preliminary data.</text>
</comment>
<sequence length="386" mass="40072">MRRITLALLVVLSVLAGPATAMGAAAPETAAVSQESTQCSDPFIGTDATGTEVTVDEDPERIVTLGADIAQILWEIDAEEKVVGMPVRSYTAYLNGSDSREDVYTEDGTAVDVESVVALEPDLVVAPAIIPNSTVERLRETGLTVYRTGFPASIDGIYEKTELVGRLVGECEAANETVTEMRDRVEAVETAVEGRERPGVLYVSFGFTAGNGTFVDEVLTTAGGTNLAAEAGVTGFKELNEEVVADTNPEYVVYPSGGSVPEGEPYSSTTAVQQNQTLEVDANYISQAGPRVVIALENVAETLHPEAFENGTETPTERPTGTETSDGEPTTAGDGDPGATATTQPVATDGGATTAETTTSSGTGPGFGVVVALVALVATALLARRD</sequence>
<keyword evidence="3" id="KW-0472">Membrane</keyword>
<feature type="transmembrane region" description="Helical" evidence="3">
    <location>
        <begin position="364"/>
        <end position="383"/>
    </location>
</feature>
<feature type="domain" description="Fe/B12 periplasmic-binding" evidence="4">
    <location>
        <begin position="61"/>
        <end position="307"/>
    </location>
</feature>
<dbReference type="Gene3D" id="3.40.50.1980">
    <property type="entry name" value="Nitrogenase molybdenum iron protein domain"/>
    <property type="match status" value="2"/>
</dbReference>
<dbReference type="InterPro" id="IPR002491">
    <property type="entry name" value="ABC_transptr_periplasmic_BD"/>
</dbReference>
<evidence type="ECO:0000256" key="2">
    <source>
        <dbReference type="SAM" id="MobiDB-lite"/>
    </source>
</evidence>
<dbReference type="GO" id="GO:0030115">
    <property type="term" value="C:S-layer"/>
    <property type="evidence" value="ECO:0007669"/>
    <property type="project" value="UniProtKB-SubCell"/>
</dbReference>
<dbReference type="Pfam" id="PF18204">
    <property type="entry name" value="PGF-CTERM"/>
    <property type="match status" value="1"/>
</dbReference>
<dbReference type="RefSeq" id="WP_158203252.1">
    <property type="nucleotide sequence ID" value="NZ_WSZK01000008.1"/>
</dbReference>
<feature type="region of interest" description="Disordered" evidence="2">
    <location>
        <begin position="304"/>
        <end position="366"/>
    </location>
</feature>
<keyword evidence="3" id="KW-0812">Transmembrane</keyword>
<keyword evidence="6" id="KW-1185">Reference proteome</keyword>
<dbReference type="NCBIfam" id="TIGR04281">
    <property type="entry name" value="peripla_PGF_1"/>
    <property type="match status" value="1"/>
</dbReference>
<dbReference type="OrthoDB" id="214567at2157"/>
<dbReference type="SUPFAM" id="SSF53807">
    <property type="entry name" value="Helical backbone' metal receptor"/>
    <property type="match status" value="1"/>
</dbReference>
<gene>
    <name evidence="5" type="ORF">GQS65_03290</name>
</gene>
<proteinExistence type="predicted"/>
<keyword evidence="3" id="KW-1133">Transmembrane helix</keyword>
<accession>A0A6B0GL49</accession>
<dbReference type="Proteomes" id="UP000451471">
    <property type="component" value="Unassembled WGS sequence"/>
</dbReference>
<evidence type="ECO:0000313" key="5">
    <source>
        <dbReference type="EMBL" id="MWG33523.1"/>
    </source>
</evidence>